<comment type="subcellular location">
    <subcellularLocation>
        <location evidence="1">Cell membrane</location>
        <topology evidence="1">Peripheral membrane protein</topology>
    </subcellularLocation>
</comment>
<reference evidence="7 8" key="1">
    <citation type="submission" date="2016-02" db="EMBL/GenBank/DDBJ databases">
        <title>Complete Genome Sequence of Weissella jogaejeotgali FOL01.</title>
        <authorList>
            <person name="Lee J.-H."/>
            <person name="Ku H.-J."/>
        </authorList>
    </citation>
    <scope>NUCLEOTIDE SEQUENCE [LARGE SCALE GENOMIC DNA]</scope>
    <source>
        <strain evidence="7 8">FOL01</strain>
    </source>
</reference>
<dbReference type="PANTHER" id="PTHR37316:SF3">
    <property type="entry name" value="TEICHOIC ACID GLYCEROL-PHOSPHATE TRANSFERASE"/>
    <property type="match status" value="1"/>
</dbReference>
<keyword evidence="8" id="KW-1185">Reference proteome</keyword>
<evidence type="ECO:0000256" key="6">
    <source>
        <dbReference type="ARBA" id="ARBA00023136"/>
    </source>
</evidence>
<evidence type="ECO:0000313" key="8">
    <source>
        <dbReference type="Proteomes" id="UP000185473"/>
    </source>
</evidence>
<dbReference type="GO" id="GO:0005886">
    <property type="term" value="C:plasma membrane"/>
    <property type="evidence" value="ECO:0007669"/>
    <property type="project" value="UniProtKB-SubCell"/>
</dbReference>
<dbReference type="Gene3D" id="3.40.50.12580">
    <property type="match status" value="1"/>
</dbReference>
<gene>
    <name evidence="7" type="ORF">FOL01_0725</name>
</gene>
<keyword evidence="4" id="KW-0808">Transferase</keyword>
<dbReference type="GO" id="GO:0019350">
    <property type="term" value="P:teichoic acid biosynthetic process"/>
    <property type="evidence" value="ECO:0007669"/>
    <property type="project" value="UniProtKB-KW"/>
</dbReference>
<dbReference type="GO" id="GO:0047355">
    <property type="term" value="F:CDP-glycerol glycerophosphotransferase activity"/>
    <property type="evidence" value="ECO:0007669"/>
    <property type="project" value="InterPro"/>
</dbReference>
<dbReference type="InterPro" id="IPR043148">
    <property type="entry name" value="TagF_C"/>
</dbReference>
<dbReference type="InterPro" id="IPR007554">
    <property type="entry name" value="Glycerophosphate_synth"/>
</dbReference>
<evidence type="ECO:0000256" key="4">
    <source>
        <dbReference type="ARBA" id="ARBA00022679"/>
    </source>
</evidence>
<comment type="similarity">
    <text evidence="2">Belongs to the CDP-glycerol glycerophosphotransferase family.</text>
</comment>
<accession>A0A1L6RAL4</accession>
<evidence type="ECO:0000256" key="5">
    <source>
        <dbReference type="ARBA" id="ARBA00022944"/>
    </source>
</evidence>
<evidence type="ECO:0000256" key="3">
    <source>
        <dbReference type="ARBA" id="ARBA00022475"/>
    </source>
</evidence>
<name>A0A1L6RAL4_9LACO</name>
<dbReference type="AlphaFoldDB" id="A0A1L6RAL4"/>
<keyword evidence="5" id="KW-0777">Teichoic acid biosynthesis</keyword>
<organism evidence="7 8">
    <name type="scientific">Weissella jogaejeotgali</name>
    <dbReference type="NCBI Taxonomy" id="1631871"/>
    <lineage>
        <taxon>Bacteria</taxon>
        <taxon>Bacillati</taxon>
        <taxon>Bacillota</taxon>
        <taxon>Bacilli</taxon>
        <taxon>Lactobacillales</taxon>
        <taxon>Lactobacillaceae</taxon>
        <taxon>Weissella</taxon>
    </lineage>
</organism>
<dbReference type="KEGG" id="wjo:FOL01_0725"/>
<dbReference type="Gene3D" id="3.40.50.11820">
    <property type="match status" value="1"/>
</dbReference>
<dbReference type="Proteomes" id="UP000185473">
    <property type="component" value="Chromosome"/>
</dbReference>
<dbReference type="RefSeq" id="WP_075269428.1">
    <property type="nucleotide sequence ID" value="NZ_CP014332.1"/>
</dbReference>
<dbReference type="STRING" id="1631871.FOL01_0725"/>
<evidence type="ECO:0000256" key="1">
    <source>
        <dbReference type="ARBA" id="ARBA00004202"/>
    </source>
</evidence>
<dbReference type="SUPFAM" id="SSF53756">
    <property type="entry name" value="UDP-Glycosyltransferase/glycogen phosphorylase"/>
    <property type="match status" value="1"/>
</dbReference>
<keyword evidence="3" id="KW-1003">Cell membrane</keyword>
<sequence length="1022" mass="120961">MIVKEFNYTPKGNLDFIDDTGQDVTGEINILFPSGKVINNFNHKYNKIPEEMWGYREVTLTDKHGRQLFFDDSLINTYFTNETEQTLKYVFFRADVMCFGIYPNNDNKLINLNKKEKIFFEGNYLGVKVPYKMEMPYFFEVFTENSVNLVNYRKKSDNEYLLDLTSIDLNEIKSIYFKDYKFNRQINYCIYENKDEAYQQIENSKYDQVKLEFTEDERFSNKNDCQLMGQLGENHFSIDENFRLDESFLKEYRDKSDKSLEVFAIKQGKISQVNYSISSNLKKSNLYYLFKNNIIILGSRVVTGDLKKKIVAAEPLKVSLESVSDKYIELVFPEKIWTLQIITTSNNLKGPFSEIPNNIIENKVHIEFNDVFNDLGVVNGVRNMNIFANVSFENERSSSLYKLQLANNNGINKYQLFDNRRPLPGGVGKYQQYIQVFKQENTDLIFLKGPLHNLVNKTFNLEAQVKSLKREQDSYKLTLQVEGELLDKCNIQSVRLINRNILNPKENDYTVNIISENEDSVVIDSIIDLEHSYIPFYWDLFVVLGNENINLPIQVSKLTDSVKDLVDVDVFEKEIRTAVNTILYPYVTAGGSLAFTYRNIEPYENEVNFNREIKAYNVYNHFKKYLDKKNIWIVFEKNSFGAHDNAFHFFKYMYENEKHPNTYYVIRKDSPEYKNLSKMQDRVLVYMSFKYFLYMFSARVFISSDTKFHAYNLQRRDSLLAKSMLQKKNVFLQHGMNGIKKVPVFHKKRGLLDLIIAPSDFERDNINIKKWGYSPNEVVATGYARWDSYIDKTDELSYHQIFMMPTWRKSMEGMSREEFLKTRFYKEYQAFLKSPKLKEVLKANNTRLAFFLHPYFKNYVDLFDIDESFTDKYGYLDVDMGNEIMKSSMMISDYSSVVWDMFYLEKPVIFYQFDQEDYLKSEGAYLNYEKDLFGDVVFNSDQAVDSIIKYVENGFSEENQYSAMRKKYMNFHDHQNSERIYQAILSKKKLLGIENKWTLLRRVSRKLWKLKKKILNYNSNTN</sequence>
<keyword evidence="6" id="KW-0472">Membrane</keyword>
<protein>
    <submittedName>
        <fullName evidence="7">Minor teichoic acid biosynthesis protein GgaB</fullName>
    </submittedName>
</protein>
<evidence type="ECO:0000313" key="7">
    <source>
        <dbReference type="EMBL" id="APS41584.1"/>
    </source>
</evidence>
<dbReference type="InterPro" id="IPR043149">
    <property type="entry name" value="TagF_N"/>
</dbReference>
<dbReference type="PANTHER" id="PTHR37316">
    <property type="entry name" value="TEICHOIC ACID GLYCEROL-PHOSPHATE PRIMASE"/>
    <property type="match status" value="1"/>
</dbReference>
<proteinExistence type="inferred from homology"/>
<evidence type="ECO:0000256" key="2">
    <source>
        <dbReference type="ARBA" id="ARBA00010488"/>
    </source>
</evidence>
<dbReference type="EMBL" id="CP014332">
    <property type="protein sequence ID" value="APS41584.1"/>
    <property type="molecule type" value="Genomic_DNA"/>
</dbReference>
<dbReference type="Pfam" id="PF04464">
    <property type="entry name" value="Glyphos_transf"/>
    <property type="match status" value="1"/>
</dbReference>
<dbReference type="OrthoDB" id="396512at2"/>
<dbReference type="InterPro" id="IPR051612">
    <property type="entry name" value="Teichoic_Acid_Biosynth"/>
</dbReference>